<feature type="domain" description="Beta-glucuronidase C-terminal" evidence="2">
    <location>
        <begin position="464"/>
        <end position="565"/>
    </location>
</feature>
<dbReference type="EMBL" id="JANVFU010000024">
    <property type="protein sequence ID" value="KAJ3738695.1"/>
    <property type="molecule type" value="Genomic_DNA"/>
</dbReference>
<dbReference type="PANTHER" id="PTHR36183">
    <property type="entry name" value="BETA-GLUCURONIDASE"/>
    <property type="match status" value="1"/>
</dbReference>
<dbReference type="Gene3D" id="2.60.40.1180">
    <property type="entry name" value="Golgi alpha-mannosidase II"/>
    <property type="match status" value="1"/>
</dbReference>
<dbReference type="InterPro" id="IPR013780">
    <property type="entry name" value="Glyco_hydro_b"/>
</dbReference>
<dbReference type="GO" id="GO:0016787">
    <property type="term" value="F:hydrolase activity"/>
    <property type="evidence" value="ECO:0007669"/>
    <property type="project" value="UniProtKB-KW"/>
</dbReference>
<proteinExistence type="predicted"/>
<keyword evidence="3" id="KW-0378">Hydrolase</keyword>
<name>A0A9W8TSP0_9AGAR</name>
<protein>
    <submittedName>
        <fullName evidence="3">Glycoside hydrolase family 79 protein</fullName>
    </submittedName>
</protein>
<dbReference type="Proteomes" id="UP001142393">
    <property type="component" value="Unassembled WGS sequence"/>
</dbReference>
<feature type="chain" id="PRO_5040747666" evidence="1">
    <location>
        <begin position="22"/>
        <end position="657"/>
    </location>
</feature>
<organism evidence="3 4">
    <name type="scientific">Lentinula detonsa</name>
    <dbReference type="NCBI Taxonomy" id="2804962"/>
    <lineage>
        <taxon>Eukaryota</taxon>
        <taxon>Fungi</taxon>
        <taxon>Dikarya</taxon>
        <taxon>Basidiomycota</taxon>
        <taxon>Agaricomycotina</taxon>
        <taxon>Agaricomycetes</taxon>
        <taxon>Agaricomycetidae</taxon>
        <taxon>Agaricales</taxon>
        <taxon>Marasmiineae</taxon>
        <taxon>Omphalotaceae</taxon>
        <taxon>Lentinula</taxon>
    </lineage>
</organism>
<dbReference type="PANTHER" id="PTHR36183:SF2">
    <property type="entry name" value="BETA-GLUCURONIDASE C-TERMINAL DOMAIN-CONTAINING PROTEIN"/>
    <property type="match status" value="1"/>
</dbReference>
<reference evidence="3 4" key="1">
    <citation type="journal article" date="2023" name="Proc. Natl. Acad. Sci. U.S.A.">
        <title>A global phylogenomic analysis of the shiitake genus Lentinula.</title>
        <authorList>
            <person name="Sierra-Patev S."/>
            <person name="Min B."/>
            <person name="Naranjo-Ortiz M."/>
            <person name="Looney B."/>
            <person name="Konkel Z."/>
            <person name="Slot J.C."/>
            <person name="Sakamoto Y."/>
            <person name="Steenwyk J.L."/>
            <person name="Rokas A."/>
            <person name="Carro J."/>
            <person name="Camarero S."/>
            <person name="Ferreira P."/>
            <person name="Molpeceres G."/>
            <person name="Ruiz-Duenas F.J."/>
            <person name="Serrano A."/>
            <person name="Henrissat B."/>
            <person name="Drula E."/>
            <person name="Hughes K.W."/>
            <person name="Mata J.L."/>
            <person name="Ishikawa N.K."/>
            <person name="Vargas-Isla R."/>
            <person name="Ushijima S."/>
            <person name="Smith C.A."/>
            <person name="Donoghue J."/>
            <person name="Ahrendt S."/>
            <person name="Andreopoulos W."/>
            <person name="He G."/>
            <person name="LaButti K."/>
            <person name="Lipzen A."/>
            <person name="Ng V."/>
            <person name="Riley R."/>
            <person name="Sandor L."/>
            <person name="Barry K."/>
            <person name="Martinez A.T."/>
            <person name="Xiao Y."/>
            <person name="Gibbons J.G."/>
            <person name="Terashima K."/>
            <person name="Grigoriev I.V."/>
            <person name="Hibbett D."/>
        </authorList>
    </citation>
    <scope>NUCLEOTIDE SEQUENCE [LARGE SCALE GENOMIC DNA]</scope>
    <source>
        <strain evidence="3 4">TFB7810</strain>
    </source>
</reference>
<evidence type="ECO:0000313" key="4">
    <source>
        <dbReference type="Proteomes" id="UP001142393"/>
    </source>
</evidence>
<dbReference type="SUPFAM" id="SSF51445">
    <property type="entry name" value="(Trans)glycosidases"/>
    <property type="match status" value="1"/>
</dbReference>
<evidence type="ECO:0000259" key="2">
    <source>
        <dbReference type="Pfam" id="PF16862"/>
    </source>
</evidence>
<accession>A0A9W8TSP0</accession>
<dbReference type="AlphaFoldDB" id="A0A9W8TSP0"/>
<dbReference type="InterPro" id="IPR031728">
    <property type="entry name" value="GlcAase_C"/>
</dbReference>
<dbReference type="InterPro" id="IPR052974">
    <property type="entry name" value="GH79_Enzymes"/>
</dbReference>
<gene>
    <name evidence="3" type="ORF">DFH05DRAFT_1516978</name>
</gene>
<evidence type="ECO:0000313" key="3">
    <source>
        <dbReference type="EMBL" id="KAJ3738695.1"/>
    </source>
</evidence>
<comment type="caution">
    <text evidence="3">The sequence shown here is derived from an EMBL/GenBank/DDBJ whole genome shotgun (WGS) entry which is preliminary data.</text>
</comment>
<feature type="signal peptide" evidence="1">
    <location>
        <begin position="1"/>
        <end position="21"/>
    </location>
</feature>
<keyword evidence="4" id="KW-1185">Reference proteome</keyword>
<dbReference type="InterPro" id="IPR017853">
    <property type="entry name" value="GH"/>
</dbReference>
<evidence type="ECO:0000256" key="1">
    <source>
        <dbReference type="SAM" id="SignalP"/>
    </source>
</evidence>
<sequence length="657" mass="69964">MIESTFLLSLFPIIFLLPVYAQVTVYGITGQQFIGQTATNTAAAANYTGSAAYDPTVLTAPGIPIGDQYPSLQFDIQLQNGGTNGLSITQQGSFLGFSVEMSVVNQVLGRNSTYLQVPFLNLMANVVQRGGAVNVRVGGNTQDLAVLVDSLPDGKIIQKDTSASTNPTDTPPLQFTNDLIIMMRNISDLTNVRWYLGIPFNDTNWRLAIAEQGQQILGDYLLGLQAANEPDLYADHGHRNLSYSPSDYLSEMQSLVSAMSSDSSIRNQSVLIAPNIATGDWTPENVWDTGFVDVLDTSLAYLAVEHYPTDNCFAQFGIGTPHDAQTIFPTFLNHTSGQSFVQPYLNSTAYAQTKGKKFLMMETNTASCGGFAGLSDSFGAALWTLDTAMQMAYSNFSGALLHVGGQNVYYNPFTPPPTNQSTFHQWTIGPVFYSTLAMAETIGPSNNSRILDLGANNGNIYTPAYAVYENNDPVRVALYNYITDSSGGSDYTASISVSGGQMPSQVRVKYLVAPSVSEKHNITWAGQTFGAQFASDGRLTGFEDIQTITCISSCSITVPAPGFALVFLTDNALSESGATGATTTFPTTAYTKSINTVTVDASVLATSNGNRGGGNMGSTSKGSAANGGIKVGVEYGCSAGVVVGMALALVICLLEEW</sequence>
<dbReference type="Pfam" id="PF16862">
    <property type="entry name" value="Glyco_hydro_79C"/>
    <property type="match status" value="1"/>
</dbReference>
<dbReference type="Gene3D" id="3.20.20.80">
    <property type="entry name" value="Glycosidases"/>
    <property type="match status" value="1"/>
</dbReference>
<keyword evidence="1" id="KW-0732">Signal</keyword>